<keyword evidence="3" id="KW-1185">Reference proteome</keyword>
<proteinExistence type="predicted"/>
<protein>
    <recommendedName>
        <fullName evidence="4">Secreted protein</fullName>
    </recommendedName>
</protein>
<dbReference type="RefSeq" id="WP_208766011.1">
    <property type="nucleotide sequence ID" value="NZ_JBIBEG010000003.1"/>
</dbReference>
<evidence type="ECO:0008006" key="4">
    <source>
        <dbReference type="Google" id="ProtNLM"/>
    </source>
</evidence>
<dbReference type="EMBL" id="JBIBEG010000003">
    <property type="protein sequence ID" value="MFF5897441.1"/>
    <property type="molecule type" value="Genomic_DNA"/>
</dbReference>
<keyword evidence="1" id="KW-0812">Transmembrane</keyword>
<accession>A0ABW6X5Z0</accession>
<evidence type="ECO:0000256" key="1">
    <source>
        <dbReference type="SAM" id="Phobius"/>
    </source>
</evidence>
<dbReference type="Proteomes" id="UP001602322">
    <property type="component" value="Unassembled WGS sequence"/>
</dbReference>
<name>A0ABW6X5Z0_9ACTN</name>
<reference evidence="2 3" key="1">
    <citation type="submission" date="2024-10" db="EMBL/GenBank/DDBJ databases">
        <title>The Natural Products Discovery Center: Release of the First 8490 Sequenced Strains for Exploring Actinobacteria Biosynthetic Diversity.</title>
        <authorList>
            <person name="Kalkreuter E."/>
            <person name="Kautsar S.A."/>
            <person name="Yang D."/>
            <person name="Bader C.D."/>
            <person name="Teijaro C.N."/>
            <person name="Fluegel L."/>
            <person name="Davis C.M."/>
            <person name="Simpson J.R."/>
            <person name="Lauterbach L."/>
            <person name="Steele A.D."/>
            <person name="Gui C."/>
            <person name="Meng S."/>
            <person name="Li G."/>
            <person name="Viehrig K."/>
            <person name="Ye F."/>
            <person name="Su P."/>
            <person name="Kiefer A.F."/>
            <person name="Nichols A."/>
            <person name="Cepeda A.J."/>
            <person name="Yan W."/>
            <person name="Fan B."/>
            <person name="Jiang Y."/>
            <person name="Adhikari A."/>
            <person name="Zheng C.-J."/>
            <person name="Schuster L."/>
            <person name="Cowan T.M."/>
            <person name="Smanski M.J."/>
            <person name="Chevrette M.G."/>
            <person name="De Carvalho L.P.S."/>
            <person name="Shen B."/>
        </authorList>
    </citation>
    <scope>NUCLEOTIDE SEQUENCE [LARGE SCALE GENOMIC DNA]</scope>
    <source>
        <strain evidence="2 3">NPDC012540</strain>
    </source>
</reference>
<feature type="transmembrane region" description="Helical" evidence="1">
    <location>
        <begin position="20"/>
        <end position="39"/>
    </location>
</feature>
<keyword evidence="1" id="KW-1133">Transmembrane helix</keyword>
<sequence>MTRVSVGTDRRRGTDSLPVALAWALMLVAVFLCCSHTAAPSPRDGAPSTATDVALTPGPSAAVSVVTADAPAERGVGSSCHGATDHSSAVVLPGPTAPVALPCGAATPRTAPLSGAAVIRGPSNDGVHAVDHLRLQVQRI</sequence>
<evidence type="ECO:0000313" key="3">
    <source>
        <dbReference type="Proteomes" id="UP001602322"/>
    </source>
</evidence>
<organism evidence="2 3">
    <name type="scientific">Streptomyces argenteolus</name>
    <dbReference type="NCBI Taxonomy" id="67274"/>
    <lineage>
        <taxon>Bacteria</taxon>
        <taxon>Bacillati</taxon>
        <taxon>Actinomycetota</taxon>
        <taxon>Actinomycetes</taxon>
        <taxon>Kitasatosporales</taxon>
        <taxon>Streptomycetaceae</taxon>
        <taxon>Streptomyces</taxon>
    </lineage>
</organism>
<evidence type="ECO:0000313" key="2">
    <source>
        <dbReference type="EMBL" id="MFF5897441.1"/>
    </source>
</evidence>
<keyword evidence="1" id="KW-0472">Membrane</keyword>
<comment type="caution">
    <text evidence="2">The sequence shown here is derived from an EMBL/GenBank/DDBJ whole genome shotgun (WGS) entry which is preliminary data.</text>
</comment>
<gene>
    <name evidence="2" type="ORF">ACFY8O_16105</name>
</gene>